<evidence type="ECO:0000256" key="2">
    <source>
        <dbReference type="ARBA" id="ARBA00022692"/>
    </source>
</evidence>
<comment type="caution">
    <text evidence="8">The sequence shown here is derived from an EMBL/GenBank/DDBJ whole genome shotgun (WGS) entry which is preliminary data.</text>
</comment>
<feature type="transmembrane region" description="Helical" evidence="6">
    <location>
        <begin position="452"/>
        <end position="471"/>
    </location>
</feature>
<dbReference type="Gene3D" id="1.20.1250.20">
    <property type="entry name" value="MFS general substrate transporter like domains"/>
    <property type="match status" value="2"/>
</dbReference>
<feature type="region of interest" description="Disordered" evidence="5">
    <location>
        <begin position="1"/>
        <end position="91"/>
    </location>
</feature>
<feature type="transmembrane region" description="Helical" evidence="6">
    <location>
        <begin position="260"/>
        <end position="284"/>
    </location>
</feature>
<feature type="transmembrane region" description="Helical" evidence="6">
    <location>
        <begin position="347"/>
        <end position="366"/>
    </location>
</feature>
<evidence type="ECO:0000256" key="3">
    <source>
        <dbReference type="ARBA" id="ARBA00022989"/>
    </source>
</evidence>
<dbReference type="GO" id="GO:0005886">
    <property type="term" value="C:plasma membrane"/>
    <property type="evidence" value="ECO:0007669"/>
    <property type="project" value="TreeGrafter"/>
</dbReference>
<keyword evidence="9" id="KW-1185">Reference proteome</keyword>
<reference evidence="8 9" key="1">
    <citation type="submission" date="2019-12" db="EMBL/GenBank/DDBJ databases">
        <title>Draft genome sequence of the ascomycete Xylaria multiplex DSM 110363.</title>
        <authorList>
            <person name="Buettner E."/>
            <person name="Kellner H."/>
        </authorList>
    </citation>
    <scope>NUCLEOTIDE SEQUENCE [LARGE SCALE GENOMIC DNA]</scope>
    <source>
        <strain evidence="8 9">DSM 110363</strain>
    </source>
</reference>
<dbReference type="PANTHER" id="PTHR23501">
    <property type="entry name" value="MAJOR FACILITATOR SUPERFAMILY"/>
    <property type="match status" value="1"/>
</dbReference>
<feature type="transmembrane region" description="Helical" evidence="6">
    <location>
        <begin position="312"/>
        <end position="335"/>
    </location>
</feature>
<evidence type="ECO:0000313" key="9">
    <source>
        <dbReference type="Proteomes" id="UP000481858"/>
    </source>
</evidence>
<feature type="compositionally biased region" description="Low complexity" evidence="5">
    <location>
        <begin position="18"/>
        <end position="38"/>
    </location>
</feature>
<dbReference type="EMBL" id="WUBL01000207">
    <property type="protein sequence ID" value="KAF2963391.1"/>
    <property type="molecule type" value="Genomic_DNA"/>
</dbReference>
<dbReference type="AlphaFoldDB" id="A0A7C8MK84"/>
<accession>A0A7C8MK84</accession>
<dbReference type="OrthoDB" id="4078873at2759"/>
<comment type="subcellular location">
    <subcellularLocation>
        <location evidence="1">Membrane</location>
        <topology evidence="1">Multi-pass membrane protein</topology>
    </subcellularLocation>
</comment>
<evidence type="ECO:0000256" key="5">
    <source>
        <dbReference type="SAM" id="MobiDB-lite"/>
    </source>
</evidence>
<name>A0A7C8MK84_9PEZI</name>
<feature type="compositionally biased region" description="Polar residues" evidence="5">
    <location>
        <begin position="55"/>
        <end position="65"/>
    </location>
</feature>
<dbReference type="InParanoid" id="A0A7C8MK84"/>
<feature type="transmembrane region" description="Helical" evidence="6">
    <location>
        <begin position="423"/>
        <end position="445"/>
    </location>
</feature>
<dbReference type="InterPro" id="IPR036259">
    <property type="entry name" value="MFS_trans_sf"/>
</dbReference>
<evidence type="ECO:0000256" key="1">
    <source>
        <dbReference type="ARBA" id="ARBA00004141"/>
    </source>
</evidence>
<keyword evidence="4 6" id="KW-0472">Membrane</keyword>
<evidence type="ECO:0000313" key="8">
    <source>
        <dbReference type="EMBL" id="KAF2963391.1"/>
    </source>
</evidence>
<gene>
    <name evidence="8" type="ORF">GQX73_g10181</name>
</gene>
<feature type="transmembrane region" description="Helical" evidence="6">
    <location>
        <begin position="386"/>
        <end position="403"/>
    </location>
</feature>
<feature type="transmembrane region" description="Helical" evidence="6">
    <location>
        <begin position="174"/>
        <end position="191"/>
    </location>
</feature>
<feature type="compositionally biased region" description="Acidic residues" evidence="5">
    <location>
        <begin position="66"/>
        <end position="84"/>
    </location>
</feature>
<proteinExistence type="predicted"/>
<evidence type="ECO:0000259" key="7">
    <source>
        <dbReference type="PROSITE" id="PS50850"/>
    </source>
</evidence>
<protein>
    <recommendedName>
        <fullName evidence="7">Major facilitator superfamily (MFS) profile domain-containing protein</fullName>
    </recommendedName>
</protein>
<dbReference type="SUPFAM" id="SSF103473">
    <property type="entry name" value="MFS general substrate transporter"/>
    <property type="match status" value="1"/>
</dbReference>
<sequence>MSQVHRRAVTSINMQEFSGSRSSSSQAPLLSSVSNSSDDGYDDDTRTTYGSTSGKNDSNLSINSPSDDDGDDEDDEDDEAEELDASTQGGVQQADAINQVWSKATLVTAYLFIFLCSFANALQWQVIVNLMPFVVSEFRSHSLIPTIAIVSNILSGVLKLPVAKVIDSWGRPQGFASMTVLAAVGLLLMSLCRNVETYAAAQVLYQVGISGFTYILDIIIADTSSLKNRSLALAFSSTPYLVTTFIGPVIASAFADDSRWRWAFGASSASLMLLSLPLFHILILNMRKAKKLGLLQKAAKPEPWTARKIYHYLIEFDAIGMLLLSVGMALILVPFSLTSKSTSKTSLNAYTGTLLLGFAFVIAFGYHERRISKPFIKFSLLASRNVAGACLLSVTIFVAYFAWDGYYTSYLQVVHGLSITEAGYIGQIYSIGASIWGVVVGYLIRKSDRFKWLAVVALPVHIIGGALMIIFRRPDTHIAWVIMCQILLTIGGSTLVVCEQMAVMAVANHAELASTMAILSLATYIGSAMGSSLSGAIWNSTLPGALAELLPELSPVELGAIASDLKKQLSYPMGDSTRTAIITAYAESQARMCIVGTLASLLEIGAVMLWRDSRLSQSKQVKGTVL</sequence>
<feature type="transmembrane region" description="Helical" evidence="6">
    <location>
        <begin position="203"/>
        <end position="220"/>
    </location>
</feature>
<feature type="transmembrane region" description="Helical" evidence="6">
    <location>
        <begin position="142"/>
        <end position="162"/>
    </location>
</feature>
<keyword evidence="3 6" id="KW-1133">Transmembrane helix</keyword>
<dbReference type="Pfam" id="PF07690">
    <property type="entry name" value="MFS_1"/>
    <property type="match status" value="1"/>
</dbReference>
<organism evidence="8 9">
    <name type="scientific">Xylaria multiplex</name>
    <dbReference type="NCBI Taxonomy" id="323545"/>
    <lineage>
        <taxon>Eukaryota</taxon>
        <taxon>Fungi</taxon>
        <taxon>Dikarya</taxon>
        <taxon>Ascomycota</taxon>
        <taxon>Pezizomycotina</taxon>
        <taxon>Sordariomycetes</taxon>
        <taxon>Xylariomycetidae</taxon>
        <taxon>Xylariales</taxon>
        <taxon>Xylariaceae</taxon>
        <taxon>Xylaria</taxon>
    </lineage>
</organism>
<dbReference type="Proteomes" id="UP000481858">
    <property type="component" value="Unassembled WGS sequence"/>
</dbReference>
<dbReference type="GO" id="GO:0022857">
    <property type="term" value="F:transmembrane transporter activity"/>
    <property type="evidence" value="ECO:0007669"/>
    <property type="project" value="InterPro"/>
</dbReference>
<feature type="transmembrane region" description="Helical" evidence="6">
    <location>
        <begin position="477"/>
        <end position="498"/>
    </location>
</feature>
<dbReference type="PANTHER" id="PTHR23501:SF55">
    <property type="entry name" value="SIDEROPHORE IRON TRANSPORTER, PUTATIVE (AFU_ORTHOLOGUE AFUA_3G03440)-RELATED"/>
    <property type="match status" value="1"/>
</dbReference>
<keyword evidence="2 6" id="KW-0812">Transmembrane</keyword>
<evidence type="ECO:0000256" key="6">
    <source>
        <dbReference type="SAM" id="Phobius"/>
    </source>
</evidence>
<dbReference type="InterPro" id="IPR020846">
    <property type="entry name" value="MFS_dom"/>
</dbReference>
<feature type="domain" description="Major facilitator superfamily (MFS) profile" evidence="7">
    <location>
        <begin position="109"/>
        <end position="614"/>
    </location>
</feature>
<evidence type="ECO:0000256" key="4">
    <source>
        <dbReference type="ARBA" id="ARBA00023136"/>
    </source>
</evidence>
<feature type="transmembrane region" description="Helical" evidence="6">
    <location>
        <begin position="232"/>
        <end position="254"/>
    </location>
</feature>
<dbReference type="InterPro" id="IPR011701">
    <property type="entry name" value="MFS"/>
</dbReference>
<dbReference type="PROSITE" id="PS50850">
    <property type="entry name" value="MFS"/>
    <property type="match status" value="1"/>
</dbReference>
<feature type="transmembrane region" description="Helical" evidence="6">
    <location>
        <begin position="104"/>
        <end position="122"/>
    </location>
</feature>